<keyword evidence="6 7" id="KW-0408">Iron</keyword>
<dbReference type="AlphaFoldDB" id="A0A9Q0JD38"/>
<dbReference type="Proteomes" id="UP001141552">
    <property type="component" value="Unassembled WGS sequence"/>
</dbReference>
<evidence type="ECO:0000256" key="3">
    <source>
        <dbReference type="ARBA" id="ARBA00022617"/>
    </source>
</evidence>
<feature type="transmembrane region" description="Helical" evidence="9">
    <location>
        <begin position="6"/>
        <end position="26"/>
    </location>
</feature>
<evidence type="ECO:0000313" key="10">
    <source>
        <dbReference type="EMBL" id="KAJ4836295.1"/>
    </source>
</evidence>
<dbReference type="PANTHER" id="PTHR47950">
    <property type="entry name" value="CYTOCHROME P450, FAMILY 76, SUBFAMILY C, POLYPEPTIDE 5-RELATED"/>
    <property type="match status" value="1"/>
</dbReference>
<feature type="binding site" description="axial binding residue" evidence="7">
    <location>
        <position position="439"/>
    </location>
    <ligand>
        <name>heme</name>
        <dbReference type="ChEBI" id="CHEBI:30413"/>
    </ligand>
    <ligandPart>
        <name>Fe</name>
        <dbReference type="ChEBI" id="CHEBI:18248"/>
    </ligandPart>
</feature>
<dbReference type="GO" id="GO:0004497">
    <property type="term" value="F:monooxygenase activity"/>
    <property type="evidence" value="ECO:0007669"/>
    <property type="project" value="UniProtKB-KW"/>
</dbReference>
<keyword evidence="9" id="KW-0812">Transmembrane</keyword>
<dbReference type="GO" id="GO:0020037">
    <property type="term" value="F:heme binding"/>
    <property type="evidence" value="ECO:0007669"/>
    <property type="project" value="InterPro"/>
</dbReference>
<dbReference type="InterPro" id="IPR001128">
    <property type="entry name" value="Cyt_P450"/>
</dbReference>
<reference evidence="10" key="2">
    <citation type="journal article" date="2023" name="Plants (Basel)">
        <title>Annotation of the Turnera subulata (Passifloraceae) Draft Genome Reveals the S-Locus Evolved after the Divergence of Turneroideae from Passifloroideae in a Stepwise Manner.</title>
        <authorList>
            <person name="Henning P.M."/>
            <person name="Roalson E.H."/>
            <person name="Mir W."/>
            <person name="McCubbin A.G."/>
            <person name="Shore J.S."/>
        </authorList>
    </citation>
    <scope>NUCLEOTIDE SEQUENCE</scope>
    <source>
        <strain evidence="10">F60SS</strain>
    </source>
</reference>
<dbReference type="PANTHER" id="PTHR47950:SF49">
    <property type="entry name" value="CYTOCHROME P450"/>
    <property type="match status" value="1"/>
</dbReference>
<evidence type="ECO:0000256" key="2">
    <source>
        <dbReference type="ARBA" id="ARBA00010617"/>
    </source>
</evidence>
<dbReference type="InterPro" id="IPR002401">
    <property type="entry name" value="Cyt_P450_E_grp-I"/>
</dbReference>
<evidence type="ECO:0000256" key="5">
    <source>
        <dbReference type="ARBA" id="ARBA00023002"/>
    </source>
</evidence>
<evidence type="ECO:0000256" key="6">
    <source>
        <dbReference type="ARBA" id="ARBA00023004"/>
    </source>
</evidence>
<keyword evidence="4 7" id="KW-0479">Metal-binding</keyword>
<accession>A0A9Q0JD38</accession>
<evidence type="ECO:0008006" key="12">
    <source>
        <dbReference type="Google" id="ProtNLM"/>
    </source>
</evidence>
<dbReference type="InterPro" id="IPR036396">
    <property type="entry name" value="Cyt_P450_sf"/>
</dbReference>
<name>A0A9Q0JD38_9ROSI</name>
<evidence type="ECO:0000256" key="8">
    <source>
        <dbReference type="RuleBase" id="RU000461"/>
    </source>
</evidence>
<keyword evidence="11" id="KW-1185">Reference proteome</keyword>
<dbReference type="PRINTS" id="PR00463">
    <property type="entry name" value="EP450I"/>
</dbReference>
<keyword evidence="9" id="KW-0472">Membrane</keyword>
<protein>
    <recommendedName>
        <fullName evidence="12">(S)-N-methylcoclaurine 3'-hydroxylase isozyme 2</fullName>
    </recommendedName>
</protein>
<evidence type="ECO:0000256" key="7">
    <source>
        <dbReference type="PIRSR" id="PIRSR602401-1"/>
    </source>
</evidence>
<comment type="caution">
    <text evidence="10">The sequence shown here is derived from an EMBL/GenBank/DDBJ whole genome shotgun (WGS) entry which is preliminary data.</text>
</comment>
<proteinExistence type="inferred from homology"/>
<dbReference type="OrthoDB" id="1877779at2759"/>
<dbReference type="CDD" id="cd11073">
    <property type="entry name" value="CYP76-like"/>
    <property type="match status" value="1"/>
</dbReference>
<reference evidence="10" key="1">
    <citation type="submission" date="2022-02" db="EMBL/GenBank/DDBJ databases">
        <authorList>
            <person name="Henning P.M."/>
            <person name="McCubbin A.G."/>
            <person name="Shore J.S."/>
        </authorList>
    </citation>
    <scope>NUCLEOTIDE SEQUENCE</scope>
    <source>
        <strain evidence="10">F60SS</strain>
        <tissue evidence="10">Leaves</tissue>
    </source>
</reference>
<dbReference type="EMBL" id="JAKUCV010004166">
    <property type="protein sequence ID" value="KAJ4836295.1"/>
    <property type="molecule type" value="Genomic_DNA"/>
</dbReference>
<keyword evidence="9" id="KW-1133">Transmembrane helix</keyword>
<dbReference type="SUPFAM" id="SSF48264">
    <property type="entry name" value="Cytochrome P450"/>
    <property type="match status" value="1"/>
</dbReference>
<dbReference type="InterPro" id="IPR017972">
    <property type="entry name" value="Cyt_P450_CS"/>
</dbReference>
<keyword evidence="5 8" id="KW-0560">Oxidoreductase</keyword>
<dbReference type="PRINTS" id="PR00385">
    <property type="entry name" value="P450"/>
</dbReference>
<dbReference type="FunFam" id="1.10.630.10:FF:000007">
    <property type="entry name" value="Cytochrome P450 76C4"/>
    <property type="match status" value="1"/>
</dbReference>
<dbReference type="GO" id="GO:0016705">
    <property type="term" value="F:oxidoreductase activity, acting on paired donors, with incorporation or reduction of molecular oxygen"/>
    <property type="evidence" value="ECO:0007669"/>
    <property type="project" value="InterPro"/>
</dbReference>
<keyword evidence="3 7" id="KW-0349">Heme</keyword>
<sequence>MINLLPFPLILVVVLFSTLYIILKWFSSPLPKRKPLPPGPKPWPIVGNIFHIGKFPHISLARFSDVYGPLISVKLGTQIVVVASSPAAATAILRTHDSSLSGRQVGQAARIDNMDFDRVSLIFAPSCTDAWKSFRTLCRTELFSAKAIEAQSILRENKMKEMVEYLRSRDGSVVSVGEVVFATVFNMLCNIIFSKDLMELDDKEGPTGVKSLISTMLESGAAANIADFYPILARLDPQGLRRKVAKCFKQMCAVWEIIIKERRESLAVGARTDHRDFLDVFLSNGFDDQLINWLIAELLGAGADTTTATVEWAMTELFRNQQVLKKLCQELEREIGNNPLNESNVSQLPYLNACVKETLRLHPPAPFLVPRRALETCEVMNYTIPKGAQVFVNVWAIGRSSSVWEDPLSFKPERFLRSSLDYKGHHFEFLPFGAGRRICPGLPLATKQVQLILASLVHYFDWPLPSGGDALELEVNEKFGIVLQKEQPLLFVPKAKPSF</sequence>
<evidence type="ECO:0000256" key="1">
    <source>
        <dbReference type="ARBA" id="ARBA00001971"/>
    </source>
</evidence>
<evidence type="ECO:0000256" key="9">
    <source>
        <dbReference type="SAM" id="Phobius"/>
    </source>
</evidence>
<evidence type="ECO:0000256" key="4">
    <source>
        <dbReference type="ARBA" id="ARBA00022723"/>
    </source>
</evidence>
<gene>
    <name evidence="10" type="ORF">Tsubulata_008027</name>
</gene>
<dbReference type="Gene3D" id="1.10.630.10">
    <property type="entry name" value="Cytochrome P450"/>
    <property type="match status" value="1"/>
</dbReference>
<dbReference type="Pfam" id="PF00067">
    <property type="entry name" value="p450"/>
    <property type="match status" value="1"/>
</dbReference>
<dbReference type="PROSITE" id="PS00086">
    <property type="entry name" value="CYTOCHROME_P450"/>
    <property type="match status" value="1"/>
</dbReference>
<organism evidence="10 11">
    <name type="scientific">Turnera subulata</name>
    <dbReference type="NCBI Taxonomy" id="218843"/>
    <lineage>
        <taxon>Eukaryota</taxon>
        <taxon>Viridiplantae</taxon>
        <taxon>Streptophyta</taxon>
        <taxon>Embryophyta</taxon>
        <taxon>Tracheophyta</taxon>
        <taxon>Spermatophyta</taxon>
        <taxon>Magnoliopsida</taxon>
        <taxon>eudicotyledons</taxon>
        <taxon>Gunneridae</taxon>
        <taxon>Pentapetalae</taxon>
        <taxon>rosids</taxon>
        <taxon>fabids</taxon>
        <taxon>Malpighiales</taxon>
        <taxon>Passifloraceae</taxon>
        <taxon>Turnera</taxon>
    </lineage>
</organism>
<comment type="similarity">
    <text evidence="2 8">Belongs to the cytochrome P450 family.</text>
</comment>
<evidence type="ECO:0000313" key="11">
    <source>
        <dbReference type="Proteomes" id="UP001141552"/>
    </source>
</evidence>
<keyword evidence="8" id="KW-0503">Monooxygenase</keyword>
<comment type="cofactor">
    <cofactor evidence="1 7">
        <name>heme</name>
        <dbReference type="ChEBI" id="CHEBI:30413"/>
    </cofactor>
</comment>
<dbReference type="GO" id="GO:0005506">
    <property type="term" value="F:iron ion binding"/>
    <property type="evidence" value="ECO:0007669"/>
    <property type="project" value="InterPro"/>
</dbReference>